<evidence type="ECO:0000313" key="3">
    <source>
        <dbReference type="Proteomes" id="UP000739411"/>
    </source>
</evidence>
<organism evidence="2 3">
    <name type="scientific">Candidatus Dechloromonas phosphorivorans</name>
    <dbReference type="NCBI Taxonomy" id="2899244"/>
    <lineage>
        <taxon>Bacteria</taxon>
        <taxon>Pseudomonadati</taxon>
        <taxon>Pseudomonadota</taxon>
        <taxon>Betaproteobacteria</taxon>
        <taxon>Rhodocyclales</taxon>
        <taxon>Azonexaceae</taxon>
        <taxon>Dechloromonas</taxon>
    </lineage>
</organism>
<keyword evidence="1" id="KW-0472">Membrane</keyword>
<comment type="caution">
    <text evidence="2">The sequence shown here is derived from an EMBL/GenBank/DDBJ whole genome shotgun (WGS) entry which is preliminary data.</text>
</comment>
<protein>
    <submittedName>
        <fullName evidence="2">Uncharacterized protein</fullName>
    </submittedName>
</protein>
<sequence>MQFNSDSPQVSPQQPSLARALLFLLLAHFLALACLGFLLVHKHRSLLVELAISRAEITVSATQSAMATATLSGLEVSEMRQMQMQLAPLPGPATGIAVASMFSLTQTPGAKDRSSQIDFSTAAGRQGQAVDDAVLIPLIKAGNRWSHNSLHSPTLALLVNDSGGRAVGGLLLELDPLPLQAQEVELEQEMLFKLALLAIGSGIALVFVFDRVWRRQISGGKLMALVLLPTLLASAFLAWQSREQLAGSLQPAINAKAAAVAETLAKKLNTR</sequence>
<feature type="transmembrane region" description="Helical" evidence="1">
    <location>
        <begin position="20"/>
        <end position="40"/>
    </location>
</feature>
<feature type="transmembrane region" description="Helical" evidence="1">
    <location>
        <begin position="221"/>
        <end position="239"/>
    </location>
</feature>
<reference evidence="2 3" key="1">
    <citation type="submission" date="2020-10" db="EMBL/GenBank/DDBJ databases">
        <title>Connecting structure to function with the recovery of over 1000 high-quality activated sludge metagenome-assembled genomes encoding full-length rRNA genes using long-read sequencing.</title>
        <authorList>
            <person name="Singleton C.M."/>
            <person name="Petriglieri F."/>
            <person name="Kristensen J.M."/>
            <person name="Kirkegaard R.H."/>
            <person name="Michaelsen T.Y."/>
            <person name="Andersen M.H."/>
            <person name="Karst S.M."/>
            <person name="Dueholm M.S."/>
            <person name="Nielsen P.H."/>
            <person name="Albertsen M."/>
        </authorList>
    </citation>
    <scope>NUCLEOTIDE SEQUENCE [LARGE SCALE GENOMIC DNA]</scope>
    <source>
        <strain evidence="2">EsbW_18-Q3-R4-48_BATAC.463</strain>
    </source>
</reference>
<accession>A0A935MS31</accession>
<feature type="transmembrane region" description="Helical" evidence="1">
    <location>
        <begin position="190"/>
        <end position="209"/>
    </location>
</feature>
<dbReference type="AlphaFoldDB" id="A0A935MS31"/>
<gene>
    <name evidence="2" type="ORF">IPJ38_02130</name>
</gene>
<evidence type="ECO:0000313" key="2">
    <source>
        <dbReference type="EMBL" id="MBK7414079.1"/>
    </source>
</evidence>
<dbReference type="EMBL" id="JADJMS010000006">
    <property type="protein sequence ID" value="MBK7414079.1"/>
    <property type="molecule type" value="Genomic_DNA"/>
</dbReference>
<proteinExistence type="predicted"/>
<dbReference type="Proteomes" id="UP000739411">
    <property type="component" value="Unassembled WGS sequence"/>
</dbReference>
<evidence type="ECO:0000256" key="1">
    <source>
        <dbReference type="SAM" id="Phobius"/>
    </source>
</evidence>
<name>A0A935MS31_9RHOO</name>
<keyword evidence="1" id="KW-1133">Transmembrane helix</keyword>
<keyword evidence="1" id="KW-0812">Transmembrane</keyword>